<dbReference type="RefSeq" id="WP_144348376.1">
    <property type="nucleotide sequence ID" value="NZ_VMKP01000004.1"/>
</dbReference>
<keyword evidence="4 7" id="KW-0812">Transmembrane</keyword>
<keyword evidence="7" id="KW-0653">Protein transport</keyword>
<protein>
    <submittedName>
        <fullName evidence="9">Biopolymer transporter ExbD</fullName>
    </submittedName>
</protein>
<dbReference type="GO" id="GO:0015031">
    <property type="term" value="P:protein transport"/>
    <property type="evidence" value="ECO:0007669"/>
    <property type="project" value="UniProtKB-KW"/>
</dbReference>
<gene>
    <name evidence="9" type="ORF">FPL11_09400</name>
</gene>
<dbReference type="Pfam" id="PF02472">
    <property type="entry name" value="ExbD"/>
    <property type="match status" value="1"/>
</dbReference>
<evidence type="ECO:0000256" key="2">
    <source>
        <dbReference type="ARBA" id="ARBA00005811"/>
    </source>
</evidence>
<dbReference type="EMBL" id="VMKP01000004">
    <property type="protein sequence ID" value="TVO63860.1"/>
    <property type="molecule type" value="Genomic_DNA"/>
</dbReference>
<evidence type="ECO:0000256" key="8">
    <source>
        <dbReference type="SAM" id="Phobius"/>
    </source>
</evidence>
<dbReference type="InterPro" id="IPR003400">
    <property type="entry name" value="ExbD"/>
</dbReference>
<dbReference type="GO" id="GO:0022857">
    <property type="term" value="F:transmembrane transporter activity"/>
    <property type="evidence" value="ECO:0007669"/>
    <property type="project" value="InterPro"/>
</dbReference>
<organism evidence="9 10">
    <name type="scientific">Spiribacter aquaticus</name>
    <dbReference type="NCBI Taxonomy" id="1935996"/>
    <lineage>
        <taxon>Bacteria</taxon>
        <taxon>Pseudomonadati</taxon>
        <taxon>Pseudomonadota</taxon>
        <taxon>Gammaproteobacteria</taxon>
        <taxon>Chromatiales</taxon>
        <taxon>Ectothiorhodospiraceae</taxon>
        <taxon>Spiribacter</taxon>
    </lineage>
</organism>
<keyword evidence="6 8" id="KW-0472">Membrane</keyword>
<keyword evidence="10" id="KW-1185">Reference proteome</keyword>
<comment type="caution">
    <text evidence="9">The sequence shown here is derived from an EMBL/GenBank/DDBJ whole genome shotgun (WGS) entry which is preliminary data.</text>
</comment>
<comment type="similarity">
    <text evidence="2 7">Belongs to the ExbD/TolR family.</text>
</comment>
<evidence type="ECO:0000256" key="1">
    <source>
        <dbReference type="ARBA" id="ARBA00004162"/>
    </source>
</evidence>
<dbReference type="AlphaFoldDB" id="A0A557RFD3"/>
<proteinExistence type="inferred from homology"/>
<evidence type="ECO:0000256" key="3">
    <source>
        <dbReference type="ARBA" id="ARBA00022475"/>
    </source>
</evidence>
<evidence type="ECO:0000256" key="6">
    <source>
        <dbReference type="ARBA" id="ARBA00023136"/>
    </source>
</evidence>
<feature type="transmembrane region" description="Helical" evidence="8">
    <location>
        <begin position="17"/>
        <end position="36"/>
    </location>
</feature>
<dbReference type="Gene3D" id="3.30.420.270">
    <property type="match status" value="1"/>
</dbReference>
<keyword evidence="5 8" id="KW-1133">Transmembrane helix</keyword>
<dbReference type="PANTHER" id="PTHR30558">
    <property type="entry name" value="EXBD MEMBRANE COMPONENT OF PMF-DRIVEN MACROMOLECULE IMPORT SYSTEM"/>
    <property type="match status" value="1"/>
</dbReference>
<evidence type="ECO:0000313" key="10">
    <source>
        <dbReference type="Proteomes" id="UP000316688"/>
    </source>
</evidence>
<keyword evidence="3" id="KW-1003">Cell membrane</keyword>
<accession>A0A557RFD3</accession>
<evidence type="ECO:0000313" key="9">
    <source>
        <dbReference type="EMBL" id="TVO63860.1"/>
    </source>
</evidence>
<dbReference type="GO" id="GO:0005886">
    <property type="term" value="C:plasma membrane"/>
    <property type="evidence" value="ECO:0007669"/>
    <property type="project" value="UniProtKB-SubCell"/>
</dbReference>
<evidence type="ECO:0000256" key="7">
    <source>
        <dbReference type="RuleBase" id="RU003879"/>
    </source>
</evidence>
<evidence type="ECO:0000256" key="5">
    <source>
        <dbReference type="ARBA" id="ARBA00022989"/>
    </source>
</evidence>
<name>A0A557RFD3_9GAMM</name>
<reference evidence="9 10" key="1">
    <citation type="submission" date="2019-07" db="EMBL/GenBank/DDBJ databases">
        <title>Reclasification of Spiribacter aquaticus.</title>
        <authorList>
            <person name="Leon M.J."/>
            <person name="Sanchez-Porro C."/>
            <person name="Ventosa A."/>
        </authorList>
    </citation>
    <scope>NUCLEOTIDE SEQUENCE [LARGE SCALE GENOMIC DNA]</scope>
    <source>
        <strain evidence="9 10">SP30</strain>
    </source>
</reference>
<evidence type="ECO:0000256" key="4">
    <source>
        <dbReference type="ARBA" id="ARBA00022692"/>
    </source>
</evidence>
<comment type="subcellular location">
    <subcellularLocation>
        <location evidence="1">Cell membrane</location>
        <topology evidence="1">Single-pass membrane protein</topology>
    </subcellularLocation>
    <subcellularLocation>
        <location evidence="7">Cell membrane</location>
        <topology evidence="7">Single-pass type II membrane protein</topology>
    </subcellularLocation>
</comment>
<keyword evidence="7" id="KW-0813">Transport</keyword>
<sequence length="138" mass="14513">MIGLQTPPRRRSADREAGLLPLINVVFLLLAFYLIAGHLSPSAPFAVTPPEHDGAALETSADTVIHIARDGSVAIDGERVDADALSRSIAAMDRQGARGVATIRLVADARADAAQVVAILGRLRDEGVETVDLVTRAP</sequence>
<dbReference type="Proteomes" id="UP000316688">
    <property type="component" value="Unassembled WGS sequence"/>
</dbReference>